<keyword evidence="4" id="KW-1185">Reference proteome</keyword>
<evidence type="ECO:0000313" key="3">
    <source>
        <dbReference type="EMBL" id="MFC5996855.1"/>
    </source>
</evidence>
<dbReference type="RefSeq" id="WP_379587710.1">
    <property type="nucleotide sequence ID" value="NZ_JBHSQW010000044.1"/>
</dbReference>
<dbReference type="PANTHER" id="PTHR33542:SF5">
    <property type="entry name" value="FERROCHELATASE CHE1"/>
    <property type="match status" value="1"/>
</dbReference>
<dbReference type="SUPFAM" id="SSF53800">
    <property type="entry name" value="Chelatase"/>
    <property type="match status" value="1"/>
</dbReference>
<protein>
    <submittedName>
        <fullName evidence="3">Sirohydrochlorin chelatase</fullName>
    </submittedName>
</protein>
<dbReference type="EMBL" id="JBHSQW010000044">
    <property type="protein sequence ID" value="MFC5996855.1"/>
    <property type="molecule type" value="Genomic_DNA"/>
</dbReference>
<comment type="caution">
    <text evidence="3">The sequence shown here is derived from an EMBL/GenBank/DDBJ whole genome shotgun (WGS) entry which is preliminary data.</text>
</comment>
<dbReference type="PANTHER" id="PTHR33542">
    <property type="entry name" value="SIROHYDROCHLORIN FERROCHELATASE, CHLOROPLASTIC"/>
    <property type="match status" value="1"/>
</dbReference>
<keyword evidence="2" id="KW-0456">Lyase</keyword>
<reference evidence="4" key="1">
    <citation type="journal article" date="2019" name="Int. J. Syst. Evol. Microbiol.">
        <title>The Global Catalogue of Microorganisms (GCM) 10K type strain sequencing project: providing services to taxonomists for standard genome sequencing and annotation.</title>
        <authorList>
            <consortium name="The Broad Institute Genomics Platform"/>
            <consortium name="The Broad Institute Genome Sequencing Center for Infectious Disease"/>
            <person name="Wu L."/>
            <person name="Ma J."/>
        </authorList>
    </citation>
    <scope>NUCLEOTIDE SEQUENCE [LARGE SCALE GENOMIC DNA]</scope>
    <source>
        <strain evidence="4">CCM 8391</strain>
    </source>
</reference>
<dbReference type="InterPro" id="IPR002762">
    <property type="entry name" value="CbiX-like"/>
</dbReference>
<proteinExistence type="predicted"/>
<dbReference type="Proteomes" id="UP001596302">
    <property type="component" value="Unassembled WGS sequence"/>
</dbReference>
<gene>
    <name evidence="3" type="ORF">ACFQE5_21840</name>
</gene>
<accession>A0ABW1J8Q5</accession>
<dbReference type="Pfam" id="PF01903">
    <property type="entry name" value="CbiX"/>
    <property type="match status" value="2"/>
</dbReference>
<evidence type="ECO:0000313" key="4">
    <source>
        <dbReference type="Proteomes" id="UP001596302"/>
    </source>
</evidence>
<evidence type="ECO:0000256" key="1">
    <source>
        <dbReference type="ARBA" id="ARBA00022723"/>
    </source>
</evidence>
<dbReference type="InterPro" id="IPR050963">
    <property type="entry name" value="Sirohydro_Cobaltochel/CbiX"/>
</dbReference>
<dbReference type="Gene3D" id="3.40.50.1400">
    <property type="match status" value="2"/>
</dbReference>
<evidence type="ECO:0000256" key="2">
    <source>
        <dbReference type="ARBA" id="ARBA00023239"/>
    </source>
</evidence>
<dbReference type="CDD" id="cd03416">
    <property type="entry name" value="CbiX_SirB_N"/>
    <property type="match status" value="1"/>
</dbReference>
<organism evidence="3 4">
    <name type="scientific">Pseudonocardia hispaniensis</name>
    <dbReference type="NCBI Taxonomy" id="904933"/>
    <lineage>
        <taxon>Bacteria</taxon>
        <taxon>Bacillati</taxon>
        <taxon>Actinomycetota</taxon>
        <taxon>Actinomycetes</taxon>
        <taxon>Pseudonocardiales</taxon>
        <taxon>Pseudonocardiaceae</taxon>
        <taxon>Pseudonocardia</taxon>
    </lineage>
</organism>
<keyword evidence="1" id="KW-0479">Metal-binding</keyword>
<name>A0ABW1J8Q5_9PSEU</name>
<sequence length="266" mass="27715">MNPPALVAVAHGSRDGRSAAAVAALAAATRAQARRLDLRLSFLDFNAPALPTVLRAVAADGHRTVIVVPLLLNTAYHARVDLPAAVAAALHGLPRLRVAVSEVLGAAPSDLLDAVWDRLREAGADPADPRLGVVLAAAGASDPAANAAVARLAATRPRTVAAFAAAARPDVPEALARLRAQGATRFAVAPWFLAPGRLLDRVRAAARATDPAVVLAEPLGSHRRVAAAVLERYRAAGRTLWRERVGLPLSPTLWLHNVPATHVPSM</sequence>